<accession>A0A9P7XKC1</accession>
<sequence>MIQGIQDNFFSGRHDILDYADQIYQGLDNIDNLETHSTQSISQSNTSSAKYTSLPVYTGVDGDDAVLTPWDMVHAVHLAVHLGFGIYAELFAYAWL</sequence>
<proteinExistence type="predicted"/>
<name>A0A9P7XKC1_9FUNG</name>
<keyword evidence="2" id="KW-1185">Reference proteome</keyword>
<organism evidence="1 2">
    <name type="scientific">Linnemannia hyalina</name>
    <dbReference type="NCBI Taxonomy" id="64524"/>
    <lineage>
        <taxon>Eukaryota</taxon>
        <taxon>Fungi</taxon>
        <taxon>Fungi incertae sedis</taxon>
        <taxon>Mucoromycota</taxon>
        <taxon>Mortierellomycotina</taxon>
        <taxon>Mortierellomycetes</taxon>
        <taxon>Mortierellales</taxon>
        <taxon>Mortierellaceae</taxon>
        <taxon>Linnemannia</taxon>
    </lineage>
</organism>
<protein>
    <submittedName>
        <fullName evidence="1">Uncharacterized protein</fullName>
    </submittedName>
</protein>
<dbReference type="Proteomes" id="UP000707451">
    <property type="component" value="Unassembled WGS sequence"/>
</dbReference>
<evidence type="ECO:0000313" key="2">
    <source>
        <dbReference type="Proteomes" id="UP000707451"/>
    </source>
</evidence>
<gene>
    <name evidence="1" type="ORF">KI688_005377</name>
</gene>
<dbReference type="EMBL" id="JAHRHY010000019">
    <property type="protein sequence ID" value="KAG9062462.1"/>
    <property type="molecule type" value="Genomic_DNA"/>
</dbReference>
<reference evidence="1" key="1">
    <citation type="submission" date="2021-06" db="EMBL/GenBank/DDBJ databases">
        <title>Genome Sequence of Mortierella hyaline Strain SCG-10, a Cold-Adapted, Nitrate-Reducing Fungus Isolated from Soil in Minnesota, USA.</title>
        <authorList>
            <person name="Aldossari N."/>
        </authorList>
    </citation>
    <scope>NUCLEOTIDE SEQUENCE</scope>
    <source>
        <strain evidence="1">SCG-10</strain>
    </source>
</reference>
<comment type="caution">
    <text evidence="1">The sequence shown here is derived from an EMBL/GenBank/DDBJ whole genome shotgun (WGS) entry which is preliminary data.</text>
</comment>
<dbReference type="OrthoDB" id="10634344at2759"/>
<dbReference type="AlphaFoldDB" id="A0A9P7XKC1"/>
<evidence type="ECO:0000313" key="1">
    <source>
        <dbReference type="EMBL" id="KAG9062462.1"/>
    </source>
</evidence>